<reference evidence="4" key="1">
    <citation type="submission" date="2015-03" db="EMBL/GenBank/DDBJ databases">
        <authorList>
            <person name="Wibberg D."/>
        </authorList>
    </citation>
    <scope>NUCLEOTIDE SEQUENCE [LARGE SCALE GENOMIC DNA]</scope>
</reference>
<dbReference type="AlphaFoldDB" id="A0A0E3WIL9"/>
<dbReference type="HOGENOM" id="CLU_031285_5_0_9"/>
<feature type="chain" id="PRO_5038772989" evidence="2">
    <location>
        <begin position="23"/>
        <end position="452"/>
    </location>
</feature>
<keyword evidence="2" id="KW-0732">Signal</keyword>
<dbReference type="InterPro" id="IPR006059">
    <property type="entry name" value="SBP"/>
</dbReference>
<dbReference type="KEGG" id="pri:PRIO_4866"/>
<dbReference type="EMBL" id="LN831776">
    <property type="protein sequence ID" value="CQR57268.1"/>
    <property type="molecule type" value="Genomic_DNA"/>
</dbReference>
<dbReference type="Proteomes" id="UP000033163">
    <property type="component" value="Chromosome I"/>
</dbReference>
<dbReference type="Pfam" id="PF01547">
    <property type="entry name" value="SBP_bac_1"/>
    <property type="match status" value="1"/>
</dbReference>
<feature type="compositionally biased region" description="Low complexity" evidence="1">
    <location>
        <begin position="36"/>
        <end position="50"/>
    </location>
</feature>
<dbReference type="PATRIC" id="fig|1073571.4.peg.5226"/>
<dbReference type="InterPro" id="IPR050490">
    <property type="entry name" value="Bact_solute-bd_prot1"/>
</dbReference>
<dbReference type="Gene3D" id="3.40.190.10">
    <property type="entry name" value="Periplasmic binding protein-like II"/>
    <property type="match status" value="2"/>
</dbReference>
<evidence type="ECO:0000313" key="3">
    <source>
        <dbReference type="EMBL" id="CQR57268.1"/>
    </source>
</evidence>
<proteinExistence type="predicted"/>
<name>A0A0E3WIL9_9BACL</name>
<dbReference type="SUPFAM" id="SSF53850">
    <property type="entry name" value="Periplasmic binding protein-like II"/>
    <property type="match status" value="1"/>
</dbReference>
<evidence type="ECO:0000256" key="2">
    <source>
        <dbReference type="SAM" id="SignalP"/>
    </source>
</evidence>
<sequence>MHKMAKKSFLAIALMAMVATSAACGNNSNNGAAANNTEGGSTAATTAPAAGAGGTGSGSGEPVTLTVAWWGSQARHDATLKALDQYKALNPNVTFQTQFSGWDGYFDKLAVQYSAKSAPDIIQMDAAYLNDYAGRGLLADLKEVNVENIEATTMDGGKVNGTQYAVPLGVAALGMVYDKTVVEKLGLEAPKFGWTWDDYYAFGEAAKAKLGEDKYVFADQSADLVDYTAYQYSMGKGYIFDAEGNLSVDKDTWIGFMTKMDELRKKGILTPADITTTDKELDPQLDSVINGNAVVRHLFSNQVGSIEALKPDAFGYASMPYGTEAGGWLKPGMFWSVNAQSAHQAEAVKFVDWFVNNEEAGKTLGLTRGTPVNSKVVEALTPTFSDADKTSLDFLNQVTPDAQKFINDPQGWGNFKNDYKTIVEKLQFGQSTPEEAYAELLKTAEQYTAEAK</sequence>
<dbReference type="PANTHER" id="PTHR43649">
    <property type="entry name" value="ARABINOSE-BINDING PROTEIN-RELATED"/>
    <property type="match status" value="1"/>
</dbReference>
<gene>
    <name evidence="3" type="ORF">PRIO_4866</name>
</gene>
<feature type="signal peptide" evidence="2">
    <location>
        <begin position="1"/>
        <end position="22"/>
    </location>
</feature>
<accession>A0A0E3WIL9</accession>
<evidence type="ECO:0000313" key="4">
    <source>
        <dbReference type="Proteomes" id="UP000033163"/>
    </source>
</evidence>
<evidence type="ECO:0000256" key="1">
    <source>
        <dbReference type="SAM" id="MobiDB-lite"/>
    </source>
</evidence>
<dbReference type="PROSITE" id="PS51257">
    <property type="entry name" value="PROKAR_LIPOPROTEIN"/>
    <property type="match status" value="1"/>
</dbReference>
<dbReference type="RefSeq" id="WP_020426113.1">
    <property type="nucleotide sequence ID" value="NZ_AGBD01000080.1"/>
</dbReference>
<protein>
    <submittedName>
        <fullName evidence="3">Extracellular solute-binding protein</fullName>
    </submittedName>
</protein>
<organism evidence="3 4">
    <name type="scientific">Paenibacillus riograndensis SBR5</name>
    <dbReference type="NCBI Taxonomy" id="1073571"/>
    <lineage>
        <taxon>Bacteria</taxon>
        <taxon>Bacillati</taxon>
        <taxon>Bacillota</taxon>
        <taxon>Bacilli</taxon>
        <taxon>Bacillales</taxon>
        <taxon>Paenibacillaceae</taxon>
        <taxon>Paenibacillus</taxon>
        <taxon>Paenibacillus sonchi group</taxon>
    </lineage>
</organism>
<dbReference type="PANTHER" id="PTHR43649:SF11">
    <property type="entry name" value="ABC TRANSPORTER SUBSTRATE-BINDING PROTEIN YESO-RELATED"/>
    <property type="match status" value="1"/>
</dbReference>
<feature type="region of interest" description="Disordered" evidence="1">
    <location>
        <begin position="36"/>
        <end position="59"/>
    </location>
</feature>